<dbReference type="EMBL" id="CAMXCT030000297">
    <property type="protein sequence ID" value="CAL4764100.1"/>
    <property type="molecule type" value="Genomic_DNA"/>
</dbReference>
<feature type="region of interest" description="Disordered" evidence="1">
    <location>
        <begin position="581"/>
        <end position="696"/>
    </location>
</feature>
<feature type="compositionally biased region" description="Basic and acidic residues" evidence="1">
    <location>
        <begin position="357"/>
        <end position="382"/>
    </location>
</feature>
<feature type="non-terminal residue" evidence="2">
    <location>
        <position position="1044"/>
    </location>
</feature>
<feature type="compositionally biased region" description="Basic and acidic residues" evidence="1">
    <location>
        <begin position="115"/>
        <end position="129"/>
    </location>
</feature>
<feature type="compositionally biased region" description="Basic residues" evidence="1">
    <location>
        <begin position="179"/>
        <end position="193"/>
    </location>
</feature>
<feature type="region of interest" description="Disordered" evidence="1">
    <location>
        <begin position="64"/>
        <end position="226"/>
    </location>
</feature>
<sequence length="1044" mass="116410">FLFCFDLPFWDCAKDLRCIVCSGWFRVRELLRRIDLPATGGEVVQPFIRQTYFCGLEVADNLRRSSVTPPPATTEVIDKGPAEAGEAPQPGSYPKSRPPKKEETEGASPAPSAPKEAEPLPRKRIESNKVKKKKKESISPERSLPKEERSPKQREEDSSRAVKEEPHSEGEEKPQEPTKKKKKKKKKKKSKKKWERESRSRSRHQERRRRSPYARRSERKKRKQQELFNEFRQELEARLSPLGGILKRPAAKATEVEEEDLGGKRASEVFEPGGVVAAREVPLYLWKAGQRVVALDCRVINLHLCPKDCGNLSKDALVHCKGVKQWKEDQKEGWMDNLLGMGGLPPDVDELSRLRRRAEETGGEAPDRGPPRQESDTSEESRAKRRKKKKGKKVKKDKERGKISGTKELAAVFGPTALDPNPAKRKILKRRARWVAKRRNKKDADTACSTATTSDGSDSSLGEVGTLFGDEIKVKTVWKKVPGALTLNALEQMQNAVVTQTGQPWQLDLSAIPPIFSQYWRMALQGRMSGAMAREAHADGVLCSGPPITREGLSGVRCPHPALTRAGANFWRRTFLRGTKVGAGADRGESPFISSPVETLEASRLQREELRARNAASRPWEKKTEWDKRGEDHRGKGKGKDMKGKGKSKGDTTQRGGKDEASISTEDDGRLRRRPSCMPPVVSKEFSSATSSGPTGLERVTLSSFNPKGKTFAELAEMLVPVFSDLVDSLGLSRSKTKCSGGIFPLPETLEVLRKHFSQLTLAEGQLLLMVCRSLNSYYGVRAAAGRPISGTTLGALEGSDRLHHFVRLGDRKAWGPELGGMSPFVLEDSEVLLMSSEDIRLPLLGATTAPKEERPAGDPLNRVWTFIGEFSGGPPVIKRELPPLVKLELIRFLGTVPLAQMNLRSPMRGEAGLPGRDRRLQGFLARPPLVPMRQSTGGVPEEQLTKKLMNFVSVKGEDLMVQAPTENVVRFHRLRASVPSKLWRWGAICGCAWQHGGCHINFLELQAIHTCLEWRVGRKRHRSCRMLHLTDSLVCLHCLGRGR</sequence>
<feature type="compositionally biased region" description="Basic residues" evidence="1">
    <location>
        <begin position="201"/>
        <end position="223"/>
    </location>
</feature>
<feature type="compositionally biased region" description="Polar residues" evidence="1">
    <location>
        <begin position="685"/>
        <end position="694"/>
    </location>
</feature>
<gene>
    <name evidence="2" type="ORF">C1SCF055_LOCUS4983</name>
</gene>
<protein>
    <submittedName>
        <fullName evidence="2">Uncharacterized protein</fullName>
    </submittedName>
</protein>
<reference evidence="2" key="1">
    <citation type="submission" date="2022-10" db="EMBL/GenBank/DDBJ databases">
        <authorList>
            <person name="Chen Y."/>
            <person name="Dougan E. K."/>
            <person name="Chan C."/>
            <person name="Rhodes N."/>
            <person name="Thang M."/>
        </authorList>
    </citation>
    <scope>NUCLEOTIDE SEQUENCE</scope>
</reference>
<dbReference type="AlphaFoldDB" id="A0A9P1FHW7"/>
<dbReference type="EMBL" id="CAMXCT020000297">
    <property type="protein sequence ID" value="CAL1130163.1"/>
    <property type="molecule type" value="Genomic_DNA"/>
</dbReference>
<evidence type="ECO:0000313" key="3">
    <source>
        <dbReference type="EMBL" id="CAL1130163.1"/>
    </source>
</evidence>
<feature type="compositionally biased region" description="Basic residues" evidence="1">
    <location>
        <begin position="431"/>
        <end position="441"/>
    </location>
</feature>
<dbReference type="Proteomes" id="UP001152797">
    <property type="component" value="Unassembled WGS sequence"/>
</dbReference>
<name>A0A9P1FHW7_9DINO</name>
<evidence type="ECO:0000313" key="4">
    <source>
        <dbReference type="Proteomes" id="UP001152797"/>
    </source>
</evidence>
<organism evidence="2">
    <name type="scientific">Cladocopium goreaui</name>
    <dbReference type="NCBI Taxonomy" id="2562237"/>
    <lineage>
        <taxon>Eukaryota</taxon>
        <taxon>Sar</taxon>
        <taxon>Alveolata</taxon>
        <taxon>Dinophyceae</taxon>
        <taxon>Suessiales</taxon>
        <taxon>Symbiodiniaceae</taxon>
        <taxon>Cladocopium</taxon>
    </lineage>
</organism>
<feature type="compositionally biased region" description="Low complexity" evidence="1">
    <location>
        <begin position="446"/>
        <end position="460"/>
    </location>
</feature>
<evidence type="ECO:0000256" key="1">
    <source>
        <dbReference type="SAM" id="MobiDB-lite"/>
    </source>
</evidence>
<dbReference type="EMBL" id="CAMXCT010000297">
    <property type="protein sequence ID" value="CAI3976788.1"/>
    <property type="molecule type" value="Genomic_DNA"/>
</dbReference>
<evidence type="ECO:0000313" key="2">
    <source>
        <dbReference type="EMBL" id="CAI3976788.1"/>
    </source>
</evidence>
<feature type="compositionally biased region" description="Basic and acidic residues" evidence="1">
    <location>
        <begin position="619"/>
        <end position="661"/>
    </location>
</feature>
<feature type="compositionally biased region" description="Basic and acidic residues" evidence="1">
    <location>
        <begin position="136"/>
        <end position="178"/>
    </location>
</feature>
<accession>A0A9P1FHW7</accession>
<proteinExistence type="predicted"/>
<comment type="caution">
    <text evidence="2">The sequence shown here is derived from an EMBL/GenBank/DDBJ whole genome shotgun (WGS) entry which is preliminary data.</text>
</comment>
<feature type="region of interest" description="Disordered" evidence="1">
    <location>
        <begin position="357"/>
        <end position="408"/>
    </location>
</feature>
<feature type="non-terminal residue" evidence="2">
    <location>
        <position position="1"/>
    </location>
</feature>
<feature type="region of interest" description="Disordered" evidence="1">
    <location>
        <begin position="431"/>
        <end position="462"/>
    </location>
</feature>
<feature type="compositionally biased region" description="Basic residues" evidence="1">
    <location>
        <begin position="383"/>
        <end position="395"/>
    </location>
</feature>
<keyword evidence="4" id="KW-1185">Reference proteome</keyword>
<reference evidence="3" key="2">
    <citation type="submission" date="2024-04" db="EMBL/GenBank/DDBJ databases">
        <authorList>
            <person name="Chen Y."/>
            <person name="Shah S."/>
            <person name="Dougan E. K."/>
            <person name="Thang M."/>
            <person name="Chan C."/>
        </authorList>
    </citation>
    <scope>NUCLEOTIDE SEQUENCE [LARGE SCALE GENOMIC DNA]</scope>
</reference>